<protein>
    <submittedName>
        <fullName evidence="2">Uncharacterized protein</fullName>
    </submittedName>
</protein>
<dbReference type="Proteomes" id="UP001519460">
    <property type="component" value="Unassembled WGS sequence"/>
</dbReference>
<accession>A0ABD0M5F6</accession>
<comment type="caution">
    <text evidence="2">The sequence shown here is derived from an EMBL/GenBank/DDBJ whole genome shotgun (WGS) entry which is preliminary data.</text>
</comment>
<reference evidence="2 3" key="1">
    <citation type="journal article" date="2023" name="Sci. Data">
        <title>Genome assembly of the Korean intertidal mud-creeper Batillaria attramentaria.</title>
        <authorList>
            <person name="Patra A.K."/>
            <person name="Ho P.T."/>
            <person name="Jun S."/>
            <person name="Lee S.J."/>
            <person name="Kim Y."/>
            <person name="Won Y.J."/>
        </authorList>
    </citation>
    <scope>NUCLEOTIDE SEQUENCE [LARGE SCALE GENOMIC DNA]</scope>
    <source>
        <strain evidence="2">Wonlab-2016</strain>
    </source>
</reference>
<sequence>MNILERIFFSRLSPRFADVIYGQHLLLQPEHTPHRYCAAAWADGVTTCITVVARATGVSSSLSEQPTPLPRRSSKLFQTGAK</sequence>
<name>A0ABD0M5F6_9CAEN</name>
<feature type="compositionally biased region" description="Polar residues" evidence="1">
    <location>
        <begin position="57"/>
        <end position="66"/>
    </location>
</feature>
<dbReference type="AlphaFoldDB" id="A0ABD0M5F6"/>
<evidence type="ECO:0000313" key="3">
    <source>
        <dbReference type="Proteomes" id="UP001519460"/>
    </source>
</evidence>
<evidence type="ECO:0000313" key="2">
    <source>
        <dbReference type="EMBL" id="KAK7506760.1"/>
    </source>
</evidence>
<proteinExistence type="predicted"/>
<dbReference type="EMBL" id="JACVVK020000006">
    <property type="protein sequence ID" value="KAK7506760.1"/>
    <property type="molecule type" value="Genomic_DNA"/>
</dbReference>
<keyword evidence="3" id="KW-1185">Reference proteome</keyword>
<evidence type="ECO:0000256" key="1">
    <source>
        <dbReference type="SAM" id="MobiDB-lite"/>
    </source>
</evidence>
<organism evidence="2 3">
    <name type="scientific">Batillaria attramentaria</name>
    <dbReference type="NCBI Taxonomy" id="370345"/>
    <lineage>
        <taxon>Eukaryota</taxon>
        <taxon>Metazoa</taxon>
        <taxon>Spiralia</taxon>
        <taxon>Lophotrochozoa</taxon>
        <taxon>Mollusca</taxon>
        <taxon>Gastropoda</taxon>
        <taxon>Caenogastropoda</taxon>
        <taxon>Sorbeoconcha</taxon>
        <taxon>Cerithioidea</taxon>
        <taxon>Batillariidae</taxon>
        <taxon>Batillaria</taxon>
    </lineage>
</organism>
<feature type="region of interest" description="Disordered" evidence="1">
    <location>
        <begin position="57"/>
        <end position="82"/>
    </location>
</feature>
<gene>
    <name evidence="2" type="ORF">BaRGS_00002235</name>
</gene>